<evidence type="ECO:0000313" key="3">
    <source>
        <dbReference type="Proteomes" id="UP000289691"/>
    </source>
</evidence>
<name>A0A498L3G6_9EURY</name>
<evidence type="ECO:0000313" key="2">
    <source>
        <dbReference type="EMBL" id="RXK48555.1"/>
    </source>
</evidence>
<reference evidence="2 3" key="1">
    <citation type="submission" date="2019-01" db="EMBL/GenBank/DDBJ databases">
        <title>Halorientalis sp. F13-25 a new haloarchaeum isolated from hypersaline water.</title>
        <authorList>
            <person name="Ana D.-V."/>
            <person name="Cristina S.-P."/>
            <person name="Antonio V."/>
        </authorList>
    </citation>
    <scope>NUCLEOTIDE SEQUENCE [LARGE SCALE GENOMIC DNA]</scope>
    <source>
        <strain evidence="2 3">F13-25</strain>
    </source>
</reference>
<evidence type="ECO:0000256" key="1">
    <source>
        <dbReference type="SAM" id="MobiDB-lite"/>
    </source>
</evidence>
<gene>
    <name evidence="2" type="ORF">EAF64_12820</name>
</gene>
<dbReference type="AlphaFoldDB" id="A0A498L3G6"/>
<dbReference type="RefSeq" id="WP_129069393.1">
    <property type="nucleotide sequence ID" value="NZ_RDFA01000004.1"/>
</dbReference>
<sequence length="894" mass="94154">MPPSEEPPTLEELTLRLDDGDDRAAAAERFAQRVLNEITLLEDLPEGAVDGLLGCLSADDPRARSHAVVVLWFCRSFDSAPPDLIPTLVDCATDPDWRVRQAALNPRHLKHALDDVLPPDPIEAGLPERLASILVDRLDDPVPAVRKRAGELLVGRGPDDRNPDLFLHHPDPEGAMSQVIDALADPVDNVTDSSRGRSPRRTAAELVAALSRERPALVEPHLDAIADHLDSEDEVVRTRLGVALVGLADGGTAVPTATVADAVEAIADGRPRQHLEDLATGAALAPEAVEPALDVLVRYLRSRWTGNRRTAADALGRLVRDTDRAFEPEFETLASITADAPFDDTDRDPLVELAADHPRFVAERLVTAHRLELADDSGGWDVGEVLVAAAERNPAVIDAAGDAILDSMDEADGAASSAVLADIADSRPELVADLVSAVLDDHGRTAPVDPAVARLVAATAGVGPAVADETVAALGGTVTSPRRDDRRQAAAALIALREADHAVPDAVEPAVEAAAAGDETDPLVAVAETDQALAADLLIDSCVIWADGDYQGQAPTAPVADADLAVARPVVDDACTVMLTDADADDRLAGLPTDALRSLVVDSAQRDEAITETVADQFCAVIGSCLGDGATDLGGRMTVPQAVETLAELLRLTSAGAEPAVGPFVDEHIDALLDPGPELQSAVTDLCEQLGRKTRGVVVPHLPALLDATASVDDPDRADLVGYLVCPLGRRRPDAVEDHLDRLIELSHDAPTGGRSIAAGTLGQLLEKRPELAPRLADPLAETLPETYDWATRQVCTALAGAAEADPAAVRPALPRIAAVLADFEGVPDLAESELTDHWRAERIADDTVRALARVAADDSEAVRSALEPHGGIESIDLPEAAEDREELQTLLDG</sequence>
<protein>
    <submittedName>
        <fullName evidence="2">Uncharacterized protein</fullName>
    </submittedName>
</protein>
<proteinExistence type="predicted"/>
<dbReference type="InterPro" id="IPR016024">
    <property type="entry name" value="ARM-type_fold"/>
</dbReference>
<dbReference type="InterPro" id="IPR011989">
    <property type="entry name" value="ARM-like"/>
</dbReference>
<comment type="caution">
    <text evidence="2">The sequence shown here is derived from an EMBL/GenBank/DDBJ whole genome shotgun (WGS) entry which is preliminary data.</text>
</comment>
<feature type="region of interest" description="Disordered" evidence="1">
    <location>
        <begin position="870"/>
        <end position="894"/>
    </location>
</feature>
<dbReference type="Proteomes" id="UP000289691">
    <property type="component" value="Unassembled WGS sequence"/>
</dbReference>
<dbReference type="Gene3D" id="1.25.10.10">
    <property type="entry name" value="Leucine-rich Repeat Variant"/>
    <property type="match status" value="4"/>
</dbReference>
<organism evidence="2 3">
    <name type="scientific">Halorientalis pallida</name>
    <dbReference type="NCBI Taxonomy" id="2479928"/>
    <lineage>
        <taxon>Archaea</taxon>
        <taxon>Methanobacteriati</taxon>
        <taxon>Methanobacteriota</taxon>
        <taxon>Stenosarchaea group</taxon>
        <taxon>Halobacteria</taxon>
        <taxon>Halobacteriales</taxon>
        <taxon>Haloarculaceae</taxon>
        <taxon>Halorientalis</taxon>
    </lineage>
</organism>
<accession>A0A498L3G6</accession>
<dbReference type="OrthoDB" id="175993at2157"/>
<dbReference type="SUPFAM" id="SSF48371">
    <property type="entry name" value="ARM repeat"/>
    <property type="match status" value="1"/>
</dbReference>
<keyword evidence="3" id="KW-1185">Reference proteome</keyword>
<dbReference type="EMBL" id="RDFA01000004">
    <property type="protein sequence ID" value="RXK48555.1"/>
    <property type="molecule type" value="Genomic_DNA"/>
</dbReference>